<dbReference type="STRING" id="1195760.SAMN05444281_1482"/>
<accession>A0A1M5V3M1</accession>
<keyword evidence="4" id="KW-1185">Reference proteome</keyword>
<dbReference type="AlphaFoldDB" id="A0A1M5V3M1"/>
<dbReference type="OrthoDB" id="9815825at2"/>
<dbReference type="InterPro" id="IPR000683">
    <property type="entry name" value="Gfo/Idh/MocA-like_OxRdtase_N"/>
</dbReference>
<dbReference type="SUPFAM" id="SSF55347">
    <property type="entry name" value="Glyceraldehyde-3-phosphate dehydrogenase-like, C-terminal domain"/>
    <property type="match status" value="1"/>
</dbReference>
<proteinExistence type="predicted"/>
<dbReference type="SUPFAM" id="SSF51735">
    <property type="entry name" value="NAD(P)-binding Rossmann-fold domains"/>
    <property type="match status" value="1"/>
</dbReference>
<gene>
    <name evidence="3" type="ORF">SAMN05444281_1482</name>
</gene>
<dbReference type="Pfam" id="PF22725">
    <property type="entry name" value="GFO_IDH_MocA_C3"/>
    <property type="match status" value="1"/>
</dbReference>
<evidence type="ECO:0000313" key="4">
    <source>
        <dbReference type="Proteomes" id="UP000184109"/>
    </source>
</evidence>
<dbReference type="PANTHER" id="PTHR43708">
    <property type="entry name" value="CONSERVED EXPRESSED OXIDOREDUCTASE (EUROFUNG)"/>
    <property type="match status" value="1"/>
</dbReference>
<feature type="domain" description="GFO/IDH/MocA-like oxidoreductase" evidence="2">
    <location>
        <begin position="130"/>
        <end position="250"/>
    </location>
</feature>
<dbReference type="GO" id="GO:0000166">
    <property type="term" value="F:nucleotide binding"/>
    <property type="evidence" value="ECO:0007669"/>
    <property type="project" value="InterPro"/>
</dbReference>
<dbReference type="EMBL" id="FQXQ01000003">
    <property type="protein sequence ID" value="SHH69862.1"/>
    <property type="molecule type" value="Genomic_DNA"/>
</dbReference>
<dbReference type="Proteomes" id="UP000184109">
    <property type="component" value="Unassembled WGS sequence"/>
</dbReference>
<evidence type="ECO:0000259" key="2">
    <source>
        <dbReference type="Pfam" id="PF22725"/>
    </source>
</evidence>
<dbReference type="Pfam" id="PF01408">
    <property type="entry name" value="GFO_IDH_MocA"/>
    <property type="match status" value="1"/>
</dbReference>
<evidence type="ECO:0000259" key="1">
    <source>
        <dbReference type="Pfam" id="PF01408"/>
    </source>
</evidence>
<dbReference type="InterPro" id="IPR051317">
    <property type="entry name" value="Gfo/Idh/MocA_oxidoreduct"/>
</dbReference>
<reference evidence="4" key="1">
    <citation type="submission" date="2016-11" db="EMBL/GenBank/DDBJ databases">
        <authorList>
            <person name="Varghese N."/>
            <person name="Submissions S."/>
        </authorList>
    </citation>
    <scope>NUCLEOTIDE SEQUENCE [LARGE SCALE GENOMIC DNA]</scope>
    <source>
        <strain evidence="4">DSM 100572</strain>
    </source>
</reference>
<dbReference type="InterPro" id="IPR036291">
    <property type="entry name" value="NAD(P)-bd_dom_sf"/>
</dbReference>
<protein>
    <submittedName>
        <fullName evidence="3">Predicted dehydrogenase</fullName>
    </submittedName>
</protein>
<name>A0A1M5V3M1_9FLAO</name>
<feature type="domain" description="Gfo/Idh/MocA-like oxidoreductase N-terminal" evidence="1">
    <location>
        <begin position="12"/>
        <end position="120"/>
    </location>
</feature>
<dbReference type="RefSeq" id="WP_073120034.1">
    <property type="nucleotide sequence ID" value="NZ_BMEN01000003.1"/>
</dbReference>
<dbReference type="Gene3D" id="3.40.50.720">
    <property type="entry name" value="NAD(P)-binding Rossmann-like Domain"/>
    <property type="match status" value="1"/>
</dbReference>
<evidence type="ECO:0000313" key="3">
    <source>
        <dbReference type="EMBL" id="SHH69862.1"/>
    </source>
</evidence>
<dbReference type="Gene3D" id="3.30.360.10">
    <property type="entry name" value="Dihydrodipicolinate Reductase, domain 2"/>
    <property type="match status" value="1"/>
</dbReference>
<organism evidence="3 4">
    <name type="scientific">Wenyingzhuangia marina</name>
    <dbReference type="NCBI Taxonomy" id="1195760"/>
    <lineage>
        <taxon>Bacteria</taxon>
        <taxon>Pseudomonadati</taxon>
        <taxon>Bacteroidota</taxon>
        <taxon>Flavobacteriia</taxon>
        <taxon>Flavobacteriales</taxon>
        <taxon>Flavobacteriaceae</taxon>
        <taxon>Wenyingzhuangia</taxon>
    </lineage>
</organism>
<dbReference type="InterPro" id="IPR055170">
    <property type="entry name" value="GFO_IDH_MocA-like_dom"/>
</dbReference>
<sequence>MSKIIKTGLLSFGLSGKVFHAPFVNEHIGFELTAVVERSKKTIKEVYPDVISYDSVDEILADNNLDLIIVNTPNNTHYDFAVKALQAKKHVLMEKPFAITSKEAKELYKVAAENDCKILAYHNRRYDSDYLSVKKVLESGDLGNVVEAHIRFDRYKTEIGPKAVKETAEVPGSGITYDLGSHIVDAAISLFGLPVSWHKKKGYYRENTQVDDFMCAYIEFPNNIHVHVTTSLLVPNPQSSFVIHGTKGTYVKQRINLQEEQLMTGMQITDANYGVEPKGIEGELTIALNATERKTIKIPAEPATYMHIFEAVYQTIINGKEYPITEAQIVKQLEILEA</sequence>
<dbReference type="PANTHER" id="PTHR43708:SF1">
    <property type="entry name" value="GALACTOSE_LACTOSE METABOLISM REGULATORY PROTEIN GAL80"/>
    <property type="match status" value="1"/>
</dbReference>